<sequence>MEGASSRSSNLIFDPLHQDSFAASLKILIKIIGTCIGPRAKLKLLRHEEGGSVTLTSLSQRLFQLMSVKNIFSKIIISAAKSQLKSFNDGGLFCVLLILRTIHHALSTEYPLPIIGTIYEYYANLYIECLNHKDSLCVMNVDFSNFRHLRSIVHSILGSKPGCVLTSENKNHLTSLILKAYLAIVPPPCTLLDDYNIKILNLEGFNVNHSKLFRGALVPLSKVDANCFQSKRKGTGHFRIALFTTSLAGDADLPVKNLEISSSVSVADLILKHMEGIIQKLILEKPSFVLCQKVIHPKLKKQLRDAGVWTLDALGAETTKYIQIISGGSANASLALEISYGSISSFEIQQVGGKTFLLLNSEEIPVVSLVLGQYNAEASAELQVVCRQAISALFRILQSSRICLGGGCTEIYTAHLWATEVKNQWSSIQNETGCTLGQLQETFSTFLKSVTDISVAIHQGSQLDFVTEPVYGHLWKLRDGQFPSGVDRCACGQNVASDIDSWSFLSGIGKSSVNFTAKATENSEFPELLVLDELSCKANALSLAFETASLLLRTSVCVNNLQ</sequence>
<dbReference type="InterPro" id="IPR027410">
    <property type="entry name" value="TCP-1-like_intermed_sf"/>
</dbReference>
<reference evidence="1 2" key="1">
    <citation type="journal article" date="2019" name="Sci. Rep.">
        <title>Orb-weaving spider Araneus ventricosus genome elucidates the spidroin gene catalogue.</title>
        <authorList>
            <person name="Kono N."/>
            <person name="Nakamura H."/>
            <person name="Ohtoshi R."/>
            <person name="Moran D.A.P."/>
            <person name="Shinohara A."/>
            <person name="Yoshida Y."/>
            <person name="Fujiwara M."/>
            <person name="Mori M."/>
            <person name="Tomita M."/>
            <person name="Arakawa K."/>
        </authorList>
    </citation>
    <scope>NUCLEOTIDE SEQUENCE [LARGE SCALE GENOMIC DNA]</scope>
</reference>
<dbReference type="AlphaFoldDB" id="A0A4Y2QD52"/>
<dbReference type="GO" id="GO:0005634">
    <property type="term" value="C:nucleus"/>
    <property type="evidence" value="ECO:0007669"/>
    <property type="project" value="TreeGrafter"/>
</dbReference>
<dbReference type="PANTHER" id="PTHR46787:SF1">
    <property type="entry name" value="MOLECULAR CHAPERONE MKKS"/>
    <property type="match status" value="1"/>
</dbReference>
<evidence type="ECO:0000313" key="2">
    <source>
        <dbReference type="Proteomes" id="UP000499080"/>
    </source>
</evidence>
<gene>
    <name evidence="1" type="primary">Mkks_1</name>
    <name evidence="1" type="ORF">AVEN_99958_1</name>
</gene>
<accession>A0A4Y2QD52</accession>
<dbReference type="Gene3D" id="1.10.560.10">
    <property type="entry name" value="GroEL-like equatorial domain"/>
    <property type="match status" value="1"/>
</dbReference>
<name>A0A4Y2QD52_ARAVE</name>
<dbReference type="Gene3D" id="3.30.260.10">
    <property type="entry name" value="TCP-1-like chaperonin intermediate domain"/>
    <property type="match status" value="1"/>
</dbReference>
<dbReference type="GO" id="GO:1902636">
    <property type="term" value="C:kinociliary basal body"/>
    <property type="evidence" value="ECO:0007669"/>
    <property type="project" value="TreeGrafter"/>
</dbReference>
<dbReference type="GO" id="GO:0005737">
    <property type="term" value="C:cytoplasm"/>
    <property type="evidence" value="ECO:0007669"/>
    <property type="project" value="TreeGrafter"/>
</dbReference>
<keyword evidence="2" id="KW-1185">Reference proteome</keyword>
<dbReference type="GO" id="GO:0060271">
    <property type="term" value="P:cilium assembly"/>
    <property type="evidence" value="ECO:0007669"/>
    <property type="project" value="InterPro"/>
</dbReference>
<evidence type="ECO:0000313" key="1">
    <source>
        <dbReference type="EMBL" id="GBN60226.1"/>
    </source>
</evidence>
<organism evidence="1 2">
    <name type="scientific">Araneus ventricosus</name>
    <name type="common">Orbweaver spider</name>
    <name type="synonym">Epeira ventricosa</name>
    <dbReference type="NCBI Taxonomy" id="182803"/>
    <lineage>
        <taxon>Eukaryota</taxon>
        <taxon>Metazoa</taxon>
        <taxon>Ecdysozoa</taxon>
        <taxon>Arthropoda</taxon>
        <taxon>Chelicerata</taxon>
        <taxon>Arachnida</taxon>
        <taxon>Araneae</taxon>
        <taxon>Araneomorphae</taxon>
        <taxon>Entelegynae</taxon>
        <taxon>Araneoidea</taxon>
        <taxon>Araneidae</taxon>
        <taxon>Araneus</taxon>
    </lineage>
</organism>
<dbReference type="SUPFAM" id="SSF48592">
    <property type="entry name" value="GroEL equatorial domain-like"/>
    <property type="match status" value="1"/>
</dbReference>
<dbReference type="InterPro" id="IPR027409">
    <property type="entry name" value="GroEL-like_apical_dom_sf"/>
</dbReference>
<dbReference type="InterPro" id="IPR028790">
    <property type="entry name" value="MKKS"/>
</dbReference>
<dbReference type="PANTHER" id="PTHR46787">
    <property type="entry name" value="SYNDROMES PUTATIVE CHAPERONIN-RELATED"/>
    <property type="match status" value="1"/>
</dbReference>
<dbReference type="GO" id="GO:0005524">
    <property type="term" value="F:ATP binding"/>
    <property type="evidence" value="ECO:0007669"/>
    <property type="project" value="InterPro"/>
</dbReference>
<dbReference type="Gene3D" id="3.50.7.10">
    <property type="entry name" value="GroEL"/>
    <property type="match status" value="1"/>
</dbReference>
<dbReference type="GO" id="GO:0006457">
    <property type="term" value="P:protein folding"/>
    <property type="evidence" value="ECO:0007669"/>
    <property type="project" value="InterPro"/>
</dbReference>
<dbReference type="InterPro" id="IPR027413">
    <property type="entry name" value="GROEL-like_equatorial_sf"/>
</dbReference>
<protein>
    <submittedName>
        <fullName evidence="1">McKusick-Kaufman/Bardet-Biedl syndromes putative chaperonin</fullName>
    </submittedName>
</protein>
<dbReference type="SUPFAM" id="SSF52029">
    <property type="entry name" value="GroEL apical domain-like"/>
    <property type="match status" value="1"/>
</dbReference>
<comment type="caution">
    <text evidence="1">The sequence shown here is derived from an EMBL/GenBank/DDBJ whole genome shotgun (WGS) entry which is preliminary data.</text>
</comment>
<dbReference type="EMBL" id="BGPR01013336">
    <property type="protein sequence ID" value="GBN60226.1"/>
    <property type="molecule type" value="Genomic_DNA"/>
</dbReference>
<dbReference type="Proteomes" id="UP000499080">
    <property type="component" value="Unassembled WGS sequence"/>
</dbReference>
<dbReference type="GO" id="GO:0051082">
    <property type="term" value="F:unfolded protein binding"/>
    <property type="evidence" value="ECO:0007669"/>
    <property type="project" value="InterPro"/>
</dbReference>
<dbReference type="OrthoDB" id="6425720at2759"/>
<dbReference type="InterPro" id="IPR002423">
    <property type="entry name" value="Cpn60/GroEL/TCP-1"/>
</dbReference>
<dbReference type="GO" id="GO:0032502">
    <property type="term" value="P:developmental process"/>
    <property type="evidence" value="ECO:0007669"/>
    <property type="project" value="TreeGrafter"/>
</dbReference>
<dbReference type="GO" id="GO:0051131">
    <property type="term" value="P:chaperone-mediated protein complex assembly"/>
    <property type="evidence" value="ECO:0007669"/>
    <property type="project" value="TreeGrafter"/>
</dbReference>
<dbReference type="Pfam" id="PF00118">
    <property type="entry name" value="Cpn60_TCP1"/>
    <property type="match status" value="1"/>
</dbReference>
<proteinExistence type="predicted"/>